<dbReference type="InterPro" id="IPR011518">
    <property type="entry name" value="Transposase_36"/>
</dbReference>
<accession>X0TNI2</accession>
<reference evidence="1" key="1">
    <citation type="journal article" date="2014" name="Front. Microbiol.">
        <title>High frequency of phylogenetically diverse reductive dehalogenase-homologous genes in deep subseafloor sedimentary metagenomes.</title>
        <authorList>
            <person name="Kawai M."/>
            <person name="Futagami T."/>
            <person name="Toyoda A."/>
            <person name="Takaki Y."/>
            <person name="Nishi S."/>
            <person name="Hori S."/>
            <person name="Arai W."/>
            <person name="Tsubouchi T."/>
            <person name="Morono Y."/>
            <person name="Uchiyama I."/>
            <person name="Ito T."/>
            <person name="Fujiyama A."/>
            <person name="Inagaki F."/>
            <person name="Takami H."/>
        </authorList>
    </citation>
    <scope>NUCLEOTIDE SEQUENCE</scope>
    <source>
        <strain evidence="1">Expedition CK06-06</strain>
    </source>
</reference>
<sequence>METIEEIDEIFLMVLENYTAGDPMQEQVRWTNLTYQEIIDHMSTEGITISKPVVKQLLQEHGYVKRKAQKRLSTGEHRDRNAQFEHIAGLKAEYQGSGNPIISVDTKKKSQ</sequence>
<proteinExistence type="predicted"/>
<evidence type="ECO:0000313" key="1">
    <source>
        <dbReference type="EMBL" id="GAF88821.1"/>
    </source>
</evidence>
<dbReference type="Pfam" id="PF07592">
    <property type="entry name" value="DDE_Tnp_ISAZ013"/>
    <property type="match status" value="1"/>
</dbReference>
<organism evidence="1">
    <name type="scientific">marine sediment metagenome</name>
    <dbReference type="NCBI Taxonomy" id="412755"/>
    <lineage>
        <taxon>unclassified sequences</taxon>
        <taxon>metagenomes</taxon>
        <taxon>ecological metagenomes</taxon>
    </lineage>
</organism>
<gene>
    <name evidence="1" type="ORF">S01H1_18699</name>
</gene>
<dbReference type="EMBL" id="BARS01010020">
    <property type="protein sequence ID" value="GAF88821.1"/>
    <property type="molecule type" value="Genomic_DNA"/>
</dbReference>
<dbReference type="AlphaFoldDB" id="X0TNI2"/>
<protein>
    <submittedName>
        <fullName evidence="1">Uncharacterized protein</fullName>
    </submittedName>
</protein>
<name>X0TNI2_9ZZZZ</name>
<comment type="caution">
    <text evidence="1">The sequence shown here is derived from an EMBL/GenBank/DDBJ whole genome shotgun (WGS) entry which is preliminary data.</text>
</comment>